<gene>
    <name evidence="1" type="ORF">TRUGW13939_08789</name>
</gene>
<reference evidence="2" key="1">
    <citation type="submission" date="2020-06" db="EMBL/GenBank/DDBJ databases">
        <title>A chromosome-scale genome assembly of Talaromyces rugulosus W13939.</title>
        <authorList>
            <person name="Wang B."/>
            <person name="Guo L."/>
            <person name="Ye K."/>
            <person name="Wang L."/>
        </authorList>
    </citation>
    <scope>NUCLEOTIDE SEQUENCE [LARGE SCALE GENOMIC DNA]</scope>
    <source>
        <strain evidence="2">W13939</strain>
    </source>
</reference>
<dbReference type="EMBL" id="CP055902">
    <property type="protein sequence ID" value="QKX61637.1"/>
    <property type="molecule type" value="Genomic_DNA"/>
</dbReference>
<dbReference type="AlphaFoldDB" id="A0A7H8R608"/>
<name>A0A7H8R608_TALRU</name>
<keyword evidence="2" id="KW-1185">Reference proteome</keyword>
<dbReference type="GeneID" id="55996277"/>
<protein>
    <submittedName>
        <fullName evidence="1">Uncharacterized protein</fullName>
    </submittedName>
</protein>
<dbReference type="OrthoDB" id="4384581at2759"/>
<evidence type="ECO:0000313" key="1">
    <source>
        <dbReference type="EMBL" id="QKX61637.1"/>
    </source>
</evidence>
<accession>A0A7H8R608</accession>
<dbReference type="KEGG" id="trg:TRUGW13939_08789"/>
<dbReference type="Proteomes" id="UP000509510">
    <property type="component" value="Chromosome V"/>
</dbReference>
<dbReference type="RefSeq" id="XP_035347811.1">
    <property type="nucleotide sequence ID" value="XM_035491918.1"/>
</dbReference>
<proteinExistence type="predicted"/>
<evidence type="ECO:0000313" key="2">
    <source>
        <dbReference type="Proteomes" id="UP000509510"/>
    </source>
</evidence>
<organism evidence="1 2">
    <name type="scientific">Talaromyces rugulosus</name>
    <name type="common">Penicillium rugulosum</name>
    <dbReference type="NCBI Taxonomy" id="121627"/>
    <lineage>
        <taxon>Eukaryota</taxon>
        <taxon>Fungi</taxon>
        <taxon>Dikarya</taxon>
        <taxon>Ascomycota</taxon>
        <taxon>Pezizomycotina</taxon>
        <taxon>Eurotiomycetes</taxon>
        <taxon>Eurotiomycetidae</taxon>
        <taxon>Eurotiales</taxon>
        <taxon>Trichocomaceae</taxon>
        <taxon>Talaromyces</taxon>
        <taxon>Talaromyces sect. Islandici</taxon>
    </lineage>
</organism>
<sequence length="194" mass="21471">MDVSKAESNEAKYLVDVVGHVHIKELPKPESEIINGVNEEIQRLEDQSGQGSSLFAKGGPRCEKFIGCGIDIVSIVKLYIRYETFVHQGPRDVIIKHPEQGRVHMKNVQAIGIFKVAPNSGPVTFHLSRPGQKISATIPAKTIELHEDELLIVLGSVTVVIDFVDVMKLVWDGYSALPMGKDIQNTDVLEFTKL</sequence>